<dbReference type="EMBL" id="CP035037">
    <property type="protein sequence ID" value="QAB17494.1"/>
    <property type="molecule type" value="Genomic_DNA"/>
</dbReference>
<dbReference type="Gene3D" id="3.90.1720.10">
    <property type="entry name" value="endopeptidase domain like (from Nostoc punctiforme)"/>
    <property type="match status" value="1"/>
</dbReference>
<organism evidence="1 2">
    <name type="scientific">Leucobacter muris</name>
    <dbReference type="NCBI Taxonomy" id="1935379"/>
    <lineage>
        <taxon>Bacteria</taxon>
        <taxon>Bacillati</taxon>
        <taxon>Actinomycetota</taxon>
        <taxon>Actinomycetes</taxon>
        <taxon>Micrococcales</taxon>
        <taxon>Microbacteriaceae</taxon>
        <taxon>Leucobacter</taxon>
    </lineage>
</organism>
<proteinExistence type="predicted"/>
<evidence type="ECO:0000313" key="2">
    <source>
        <dbReference type="Proteomes" id="UP000285768"/>
    </source>
</evidence>
<name>A0ABX5QEJ5_9MICO</name>
<protein>
    <recommendedName>
        <fullName evidence="3">CHAP domain-containing protein</fullName>
    </recommendedName>
</protein>
<dbReference type="RefSeq" id="WP_128386625.1">
    <property type="nucleotide sequence ID" value="NZ_CP035037.1"/>
</dbReference>
<reference evidence="1 2" key="1">
    <citation type="submission" date="2019-01" db="EMBL/GenBank/DDBJ databases">
        <title>Leucobacter muris sp. nov. isolated from the nose of a laboratory mouse.</title>
        <authorList>
            <person name="Benga L."/>
            <person name="Sproeer C."/>
            <person name="Schumann P."/>
            <person name="Verbarg S."/>
            <person name="Bunk B."/>
            <person name="Engelhardt E."/>
            <person name="Benten P.M."/>
            <person name="Sager M."/>
        </authorList>
    </citation>
    <scope>NUCLEOTIDE SEQUENCE [LARGE SCALE GENOMIC DNA]</scope>
    <source>
        <strain evidence="1 2">DSM 101948</strain>
    </source>
</reference>
<accession>A0ABX5QEJ5</accession>
<dbReference type="Proteomes" id="UP000285768">
    <property type="component" value="Chromosome"/>
</dbReference>
<evidence type="ECO:0008006" key="3">
    <source>
        <dbReference type="Google" id="ProtNLM"/>
    </source>
</evidence>
<keyword evidence="2" id="KW-1185">Reference proteome</keyword>
<evidence type="ECO:0000313" key="1">
    <source>
        <dbReference type="EMBL" id="QAB17494.1"/>
    </source>
</evidence>
<sequence length="262" mass="29082">MLTEADLAAYVQRVRYQWIDVDKVFGAQCWDQWSHYATNFLGVPSWPTYTNAGGIQPHSGFACNVWHNFERSGLGQWFEKIPAGQALRPGDVVIWELGSAWYPLSHIATLLEVLANGMLRCLTQNPGAVQIADLIPRGVLGALRPKALTVGAFHTSKTPALAASQKLAAFHRARRLRKGRNTMFIVLEKNARQDGSPAYATFTEGVEGSWTEMDTSDMQGMAANALATQYGQPMSCTLPFWKRMKLKHCTPDERAALKKAGW</sequence>
<gene>
    <name evidence="1" type="ORF">Leucomu_05775</name>
</gene>